<name>A0A1G7N777_9RHOB</name>
<evidence type="ECO:0000313" key="3">
    <source>
        <dbReference type="EMBL" id="SDF69209.1"/>
    </source>
</evidence>
<feature type="compositionally biased region" description="Basic residues" evidence="2">
    <location>
        <begin position="97"/>
        <end position="109"/>
    </location>
</feature>
<evidence type="ECO:0000313" key="4">
    <source>
        <dbReference type="Proteomes" id="UP000198994"/>
    </source>
</evidence>
<feature type="coiled-coil region" evidence="1">
    <location>
        <begin position="6"/>
        <end position="33"/>
    </location>
</feature>
<keyword evidence="1" id="KW-0175">Coiled coil</keyword>
<evidence type="ECO:0008006" key="5">
    <source>
        <dbReference type="Google" id="ProtNLM"/>
    </source>
</evidence>
<dbReference type="AlphaFoldDB" id="A0A1G7N777"/>
<evidence type="ECO:0000256" key="1">
    <source>
        <dbReference type="SAM" id="Coils"/>
    </source>
</evidence>
<proteinExistence type="predicted"/>
<organism evidence="3 4">
    <name type="scientific">Salipiger thiooxidans</name>
    <dbReference type="NCBI Taxonomy" id="282683"/>
    <lineage>
        <taxon>Bacteria</taxon>
        <taxon>Pseudomonadati</taxon>
        <taxon>Pseudomonadota</taxon>
        <taxon>Alphaproteobacteria</taxon>
        <taxon>Rhodobacterales</taxon>
        <taxon>Roseobacteraceae</taxon>
        <taxon>Salipiger</taxon>
    </lineage>
</organism>
<evidence type="ECO:0000256" key="2">
    <source>
        <dbReference type="SAM" id="MobiDB-lite"/>
    </source>
</evidence>
<reference evidence="4" key="1">
    <citation type="submission" date="2016-10" db="EMBL/GenBank/DDBJ databases">
        <authorList>
            <person name="Varghese N."/>
            <person name="Submissions S."/>
        </authorList>
    </citation>
    <scope>NUCLEOTIDE SEQUENCE [LARGE SCALE GENOMIC DNA]</scope>
    <source>
        <strain evidence="4">DSM 10146</strain>
    </source>
</reference>
<sequence>MTVIGADKVMRKLDKLKDRVAQAMSDANQKNGEDILRVSKILVPVGADVEGDGHERSKITGARRADGSYLLDFGPKSKVIEGDRGPRPFVNPALSVTRKRRASRARRAINKAVKESFHG</sequence>
<dbReference type="RefSeq" id="WP_089964290.1">
    <property type="nucleotide sequence ID" value="NZ_FNAV01000052.1"/>
</dbReference>
<gene>
    <name evidence="3" type="ORF">SAMN04488105_1523</name>
</gene>
<keyword evidence="4" id="KW-1185">Reference proteome</keyword>
<protein>
    <recommendedName>
        <fullName evidence="5">Phage protein, HK97 gp10 family</fullName>
    </recommendedName>
</protein>
<accession>A0A1G7N777</accession>
<dbReference type="Proteomes" id="UP000198994">
    <property type="component" value="Unassembled WGS sequence"/>
</dbReference>
<dbReference type="EMBL" id="FNAV01000052">
    <property type="protein sequence ID" value="SDF69209.1"/>
    <property type="molecule type" value="Genomic_DNA"/>
</dbReference>
<dbReference type="STRING" id="282683.SAMN04488105_1523"/>
<dbReference type="OrthoDB" id="7875255at2"/>
<feature type="region of interest" description="Disordered" evidence="2">
    <location>
        <begin position="96"/>
        <end position="119"/>
    </location>
</feature>